<comment type="caution">
    <text evidence="1">The sequence shown here is derived from an EMBL/GenBank/DDBJ whole genome shotgun (WGS) entry which is preliminary data.</text>
</comment>
<protein>
    <submittedName>
        <fullName evidence="1">Uncharacterized protein</fullName>
    </submittedName>
</protein>
<evidence type="ECO:0000313" key="2">
    <source>
        <dbReference type="Proteomes" id="UP000014028"/>
    </source>
</evidence>
<accession>A0A9W5VS47</accession>
<sequence length="68" mass="7832">MIHQYELEFSVMYGGKERGLQSAIIPARSLEEANEKLKLEAKRRFGKCHVKIDMASLCVSEDSRYKIV</sequence>
<proteinExistence type="predicted"/>
<dbReference type="AlphaFoldDB" id="A0A9W5VS47"/>
<reference evidence="1 2" key="1">
    <citation type="submission" date="2012-12" db="EMBL/GenBank/DDBJ databases">
        <title>The Genome Sequence of Bacillus cereus VD184.</title>
        <authorList>
            <consortium name="The Broad Institute Genome Sequencing Platform"/>
            <consortium name="The Broad Institute Genome Sequencing Center for Infectious Disease"/>
            <person name="Feldgarden M."/>
            <person name="Van der Auwera G.A."/>
            <person name="Mahillon J."/>
            <person name="Duprez V."/>
            <person name="Timmery S."/>
            <person name="Mattelet C."/>
            <person name="Dierick K."/>
            <person name="Sun M."/>
            <person name="Yu Z."/>
            <person name="Zhu L."/>
            <person name="Hu X."/>
            <person name="Shank E.B."/>
            <person name="Swiecicka I."/>
            <person name="Hansen B.M."/>
            <person name="Andrup L."/>
            <person name="Walker B."/>
            <person name="Young S.K."/>
            <person name="Zeng Q."/>
            <person name="Gargeya S."/>
            <person name="Fitzgerald M."/>
            <person name="Haas B."/>
            <person name="Abouelleil A."/>
            <person name="Alvarado L."/>
            <person name="Arachchi H.M."/>
            <person name="Berlin A.M."/>
            <person name="Chapman S.B."/>
            <person name="Dewar J."/>
            <person name="Goldberg J."/>
            <person name="Griggs A."/>
            <person name="Gujja S."/>
            <person name="Hansen M."/>
            <person name="Howarth C."/>
            <person name="Imamovic A."/>
            <person name="Larimer J."/>
            <person name="McCowan C."/>
            <person name="Murphy C."/>
            <person name="Neiman D."/>
            <person name="Pearson M."/>
            <person name="Priest M."/>
            <person name="Roberts A."/>
            <person name="Saif S."/>
            <person name="Shea T."/>
            <person name="Sisk P."/>
            <person name="Sykes S."/>
            <person name="Wortman J."/>
            <person name="Nusbaum C."/>
            <person name="Birren B."/>
        </authorList>
    </citation>
    <scope>NUCLEOTIDE SEQUENCE [LARGE SCALE GENOMIC DNA]</scope>
    <source>
        <strain evidence="1 2">VD184</strain>
    </source>
</reference>
<evidence type="ECO:0000313" key="1">
    <source>
        <dbReference type="EMBL" id="EOQ09130.1"/>
    </source>
</evidence>
<organism evidence="1 2">
    <name type="scientific">Bacillus cereus VD184</name>
    <dbReference type="NCBI Taxonomy" id="1053242"/>
    <lineage>
        <taxon>Bacteria</taxon>
        <taxon>Bacillati</taxon>
        <taxon>Bacillota</taxon>
        <taxon>Bacilli</taxon>
        <taxon>Bacillales</taxon>
        <taxon>Bacillaceae</taxon>
        <taxon>Bacillus</taxon>
        <taxon>Bacillus cereus group</taxon>
    </lineage>
</organism>
<name>A0A9W5VS47_BACCE</name>
<gene>
    <name evidence="1" type="ORF">IKC_06094</name>
</gene>
<dbReference type="RefSeq" id="WP_016122989.1">
    <property type="nucleotide sequence ID" value="NZ_KB976832.1"/>
</dbReference>
<dbReference type="EMBL" id="AHFK01000052">
    <property type="protein sequence ID" value="EOQ09130.1"/>
    <property type="molecule type" value="Genomic_DNA"/>
</dbReference>
<dbReference type="Proteomes" id="UP000014028">
    <property type="component" value="Unassembled WGS sequence"/>
</dbReference>